<evidence type="ECO:0000313" key="1">
    <source>
        <dbReference type="EMBL" id="KAF2068824.1"/>
    </source>
</evidence>
<accession>A0A8J4PLK7</accession>
<evidence type="ECO:0000313" key="2">
    <source>
        <dbReference type="Proteomes" id="UP000695562"/>
    </source>
</evidence>
<gene>
    <name evidence="1" type="ORF">CYY_009855</name>
</gene>
<reference evidence="1" key="1">
    <citation type="submission" date="2020-01" db="EMBL/GenBank/DDBJ databases">
        <title>Development of genomics and gene disruption for Polysphondylium violaceum indicates a role for the polyketide synthase stlB in stalk morphogenesis.</title>
        <authorList>
            <person name="Narita B."/>
            <person name="Kawabe Y."/>
            <person name="Kin K."/>
            <person name="Saito T."/>
            <person name="Gibbs R."/>
            <person name="Kuspa A."/>
            <person name="Muzny D."/>
            <person name="Queller D."/>
            <person name="Richards S."/>
            <person name="Strassman J."/>
            <person name="Sucgang R."/>
            <person name="Worley K."/>
            <person name="Schaap P."/>
        </authorList>
    </citation>
    <scope>NUCLEOTIDE SEQUENCE</scope>
    <source>
        <strain evidence="1">QSvi11</strain>
    </source>
</reference>
<dbReference type="AlphaFoldDB" id="A0A8J4PLK7"/>
<dbReference type="Proteomes" id="UP000695562">
    <property type="component" value="Unassembled WGS sequence"/>
</dbReference>
<feature type="non-terminal residue" evidence="1">
    <location>
        <position position="1"/>
    </location>
</feature>
<protein>
    <submittedName>
        <fullName evidence="1">Uncharacterized protein</fullName>
    </submittedName>
</protein>
<sequence>FDISWFDNAVGYANKQFFRIWNIFKSRDQIIVLPNEIEFYPNSVEKWEPLNPTFGWYRTDIYIFELLVQQGYSAEFLSQTLDDAFTYYSIARSYSSLDDYKVVERLIKMGVLDCETMIYHSIEKDLHQLFKLIYPLRDKSQVQDQEILETVINTQRMELLEFLEYDATVPIDWAQINYSLNQAFLKNGYKTIQQHPDAEKVATELLETQIDRHSFENIKFMLTKFKFDCIGPFIPSILRCGDSNIVELFIQHKDTAFKDPPTRQDWERLFEDAFLHTGWDSNFSIFNSLVEHNLLPNPIASDLQKVLEEEVLSLISPRVLLLIKPLLDPIRHKFLLDAPLLHKDTQVHDFMYLIDTQIYDTVDPFVEHIIECNEQHTVQEKLEYLVCNQHRFKNKPGNTQYITNQILNTVKSPKLRSYIDKHYN</sequence>
<keyword evidence="2" id="KW-1185">Reference proteome</keyword>
<proteinExistence type="predicted"/>
<name>A0A8J4PLK7_9MYCE</name>
<dbReference type="EMBL" id="AJWJ01000831">
    <property type="protein sequence ID" value="KAF2068824.1"/>
    <property type="molecule type" value="Genomic_DNA"/>
</dbReference>
<comment type="caution">
    <text evidence="1">The sequence shown here is derived from an EMBL/GenBank/DDBJ whole genome shotgun (WGS) entry which is preliminary data.</text>
</comment>
<organism evidence="1 2">
    <name type="scientific">Polysphondylium violaceum</name>
    <dbReference type="NCBI Taxonomy" id="133409"/>
    <lineage>
        <taxon>Eukaryota</taxon>
        <taxon>Amoebozoa</taxon>
        <taxon>Evosea</taxon>
        <taxon>Eumycetozoa</taxon>
        <taxon>Dictyostelia</taxon>
        <taxon>Dictyosteliales</taxon>
        <taxon>Dictyosteliaceae</taxon>
        <taxon>Polysphondylium</taxon>
    </lineage>
</organism>